<dbReference type="RefSeq" id="WP_208925108.1">
    <property type="nucleotide sequence ID" value="NZ_LK996017.1"/>
</dbReference>
<proteinExistence type="predicted"/>
<dbReference type="EMBL" id="LK996017">
    <property type="protein sequence ID" value="CDW99995.1"/>
    <property type="molecule type" value="Genomic_DNA"/>
</dbReference>
<evidence type="ECO:0000313" key="1">
    <source>
        <dbReference type="EMBL" id="CDW99995.1"/>
    </source>
</evidence>
<name>A0A098AV90_DESHA</name>
<reference evidence="1" key="1">
    <citation type="submission" date="2014-07" db="EMBL/GenBank/DDBJ databases">
        <authorList>
            <person name="Hornung V.Bastian."/>
        </authorList>
    </citation>
    <scope>NUCLEOTIDE SEQUENCE</scope>
    <source>
        <strain evidence="1">PCE-S</strain>
    </source>
</reference>
<protein>
    <submittedName>
        <fullName evidence="1">Uncharacterized protein</fullName>
    </submittedName>
</protein>
<dbReference type="PATRIC" id="fig|49338.4.peg.117"/>
<dbReference type="AlphaFoldDB" id="A0A098AV90"/>
<organism evidence="1">
    <name type="scientific">Desulfitobacterium hafniense</name>
    <name type="common">Desulfitobacterium frappieri</name>
    <dbReference type="NCBI Taxonomy" id="49338"/>
    <lineage>
        <taxon>Bacteria</taxon>
        <taxon>Bacillati</taxon>
        <taxon>Bacillota</taxon>
        <taxon>Clostridia</taxon>
        <taxon>Eubacteriales</taxon>
        <taxon>Desulfitobacteriaceae</taxon>
        <taxon>Desulfitobacterium</taxon>
    </lineage>
</organism>
<sequence>MSGNSPAQMHDTQLTTAARLEEKDLSFSDEIMEMDGRLNFYINTDFDVDAVFGTNVQTTGNNDWLNVYANFDMESRQVCDTLDIELHRGDGGEETRSYPMNDAEKAMLYAKMDAYCRQENGISLPEYCNALMQEQSLTQTPSMG</sequence>
<gene>
    <name evidence="1" type="ORF">DPCES_0108</name>
</gene>
<accession>A0A098AV90</accession>